<dbReference type="EMBL" id="CP035467">
    <property type="protein sequence ID" value="QCW82272.1"/>
    <property type="molecule type" value="Genomic_DNA"/>
</dbReference>
<dbReference type="Proteomes" id="UP000305881">
    <property type="component" value="Chromosome"/>
</dbReference>
<accession>A0A4P9ULX5</accession>
<sequence>MNAENAGAFFCPASPKAPTVGALIHAIHGARKGFDSRDAVTEPTWTYSRRPLTDTPAPKFDLQRV</sequence>
<dbReference type="OrthoDB" id="5577156at2"/>
<protein>
    <submittedName>
        <fullName evidence="1">Uncharacterized protein</fullName>
    </submittedName>
</protein>
<dbReference type="KEGG" id="mbur:EQU24_08490"/>
<reference evidence="2" key="1">
    <citation type="journal article" date="2019" name="J. Bacteriol.">
        <title>A Mutagenic Screen Identifies a TonB-Dependent Receptor Required for the Lanthanide Metal Switch in the Type I Methanotroph 'Methylotuvimicrobium buryatense' 5GB1C.</title>
        <authorList>
            <person name="Groom J.D."/>
            <person name="Ford S.M."/>
            <person name="Pesesky M.W."/>
            <person name="Lidstrom M.E."/>
        </authorList>
    </citation>
    <scope>NUCLEOTIDE SEQUENCE [LARGE SCALE GENOMIC DNA]</scope>
    <source>
        <strain evidence="2">5GB1C</strain>
    </source>
</reference>
<dbReference type="AlphaFoldDB" id="A0A4P9ULX5"/>
<proteinExistence type="predicted"/>
<gene>
    <name evidence="1" type="ORF">EQU24_08490</name>
</gene>
<evidence type="ECO:0000313" key="1">
    <source>
        <dbReference type="EMBL" id="QCW82272.1"/>
    </source>
</evidence>
<organism evidence="1 2">
    <name type="scientific">Methylotuvimicrobium buryatense</name>
    <name type="common">Methylomicrobium buryatense</name>
    <dbReference type="NCBI Taxonomy" id="95641"/>
    <lineage>
        <taxon>Bacteria</taxon>
        <taxon>Pseudomonadati</taxon>
        <taxon>Pseudomonadota</taxon>
        <taxon>Gammaproteobacteria</taxon>
        <taxon>Methylococcales</taxon>
        <taxon>Methylococcaceae</taxon>
        <taxon>Methylotuvimicrobium</taxon>
    </lineage>
</organism>
<evidence type="ECO:0000313" key="2">
    <source>
        <dbReference type="Proteomes" id="UP000305881"/>
    </source>
</evidence>
<name>A0A4P9ULX5_METBY</name>
<keyword evidence="2" id="KW-1185">Reference proteome</keyword>